<dbReference type="GO" id="GO:0005840">
    <property type="term" value="C:ribosome"/>
    <property type="evidence" value="ECO:0007669"/>
    <property type="project" value="UniProtKB-KW"/>
</dbReference>
<reference evidence="1 2" key="1">
    <citation type="journal article" date="2018" name="Sci. Data">
        <title>The draft genome sequence of cork oak.</title>
        <authorList>
            <person name="Ramos A.M."/>
            <person name="Usie A."/>
            <person name="Barbosa P."/>
            <person name="Barros P.M."/>
            <person name="Capote T."/>
            <person name="Chaves I."/>
            <person name="Simoes F."/>
            <person name="Abreu I."/>
            <person name="Carrasquinho I."/>
            <person name="Faro C."/>
            <person name="Guimaraes J.B."/>
            <person name="Mendonca D."/>
            <person name="Nobrega F."/>
            <person name="Rodrigues L."/>
            <person name="Saibo N.J.M."/>
            <person name="Varela M.C."/>
            <person name="Egas C."/>
            <person name="Matos J."/>
            <person name="Miguel C.M."/>
            <person name="Oliveira M.M."/>
            <person name="Ricardo C.P."/>
            <person name="Goncalves S."/>
        </authorList>
    </citation>
    <scope>NUCLEOTIDE SEQUENCE [LARGE SCALE GENOMIC DNA]</scope>
    <source>
        <strain evidence="2">cv. HL8</strain>
    </source>
</reference>
<protein>
    <submittedName>
        <fullName evidence="1">50s ribosomal protein l14</fullName>
    </submittedName>
</protein>
<dbReference type="EMBL" id="PKMF04000486">
    <property type="protein sequence ID" value="KAK7829303.1"/>
    <property type="molecule type" value="Genomic_DNA"/>
</dbReference>
<name>A0AAW0JRC8_QUESU</name>
<organism evidence="1 2">
    <name type="scientific">Quercus suber</name>
    <name type="common">Cork oak</name>
    <dbReference type="NCBI Taxonomy" id="58331"/>
    <lineage>
        <taxon>Eukaryota</taxon>
        <taxon>Viridiplantae</taxon>
        <taxon>Streptophyta</taxon>
        <taxon>Embryophyta</taxon>
        <taxon>Tracheophyta</taxon>
        <taxon>Spermatophyta</taxon>
        <taxon>Magnoliopsida</taxon>
        <taxon>eudicotyledons</taxon>
        <taxon>Gunneridae</taxon>
        <taxon>Pentapetalae</taxon>
        <taxon>rosids</taxon>
        <taxon>fabids</taxon>
        <taxon>Fagales</taxon>
        <taxon>Fagaceae</taxon>
        <taxon>Quercus</taxon>
    </lineage>
</organism>
<evidence type="ECO:0000313" key="1">
    <source>
        <dbReference type="EMBL" id="KAK7829303.1"/>
    </source>
</evidence>
<keyword evidence="1" id="KW-0689">Ribosomal protein</keyword>
<evidence type="ECO:0000313" key="2">
    <source>
        <dbReference type="Proteomes" id="UP000237347"/>
    </source>
</evidence>
<sequence>MLLLMQSRKQYQIPKTLVDRFQVIKAAVVHTCKELKRDMGNDNGGIVIGEVIPKETLYNFCAIGQVPAD</sequence>
<dbReference type="AlphaFoldDB" id="A0AAW0JRC8"/>
<gene>
    <name evidence="1" type="primary">rpl14_1</name>
    <name evidence="1" type="ORF">CFP56_029557</name>
</gene>
<keyword evidence="1" id="KW-0687">Ribonucleoprotein</keyword>
<dbReference type="Proteomes" id="UP000237347">
    <property type="component" value="Unassembled WGS sequence"/>
</dbReference>
<accession>A0AAW0JRC8</accession>
<keyword evidence="2" id="KW-1185">Reference proteome</keyword>
<proteinExistence type="predicted"/>
<comment type="caution">
    <text evidence="1">The sequence shown here is derived from an EMBL/GenBank/DDBJ whole genome shotgun (WGS) entry which is preliminary data.</text>
</comment>